<dbReference type="KEGG" id="gmc:GY4MC1_0250"/>
<sequence>MKKETDYRRIVQWLLQRGVRAELVKPRVLLPSYRKCMEIVGGIGDETRR</sequence>
<protein>
    <submittedName>
        <fullName evidence="1">Uncharacterized protein</fullName>
    </submittedName>
</protein>
<gene>
    <name evidence="1" type="ORF">GY4MC1_0250</name>
</gene>
<evidence type="ECO:0000313" key="1">
    <source>
        <dbReference type="EMBL" id="ADP73098.1"/>
    </source>
</evidence>
<dbReference type="AlphaFoldDB" id="A0A7U3YCF7"/>
<proteinExistence type="predicted"/>
<accession>A0A7U3YCF7</accession>
<name>A0A7U3YCF7_GEOS0</name>
<dbReference type="EMBL" id="CP002293">
    <property type="protein sequence ID" value="ADP73098.1"/>
    <property type="molecule type" value="Genomic_DNA"/>
</dbReference>
<reference evidence="1" key="1">
    <citation type="submission" date="2010-10" db="EMBL/GenBank/DDBJ databases">
        <title>Complete sequence of chromosome of Geobacillus sp. Y4.1MC1.</title>
        <authorList>
            <consortium name="US DOE Joint Genome Institute"/>
            <person name="Lucas S."/>
            <person name="Copeland A."/>
            <person name="Lapidus A."/>
            <person name="Cheng J.-F."/>
            <person name="Bruce D."/>
            <person name="Goodwin L."/>
            <person name="Pitluck S."/>
            <person name="Chertkov O."/>
            <person name="Zhang X."/>
            <person name="Detter J.C."/>
            <person name="Han C."/>
            <person name="Tapia R."/>
            <person name="Land M."/>
            <person name="Hauser L."/>
            <person name="Jeffries C."/>
            <person name="Kyrpides N."/>
            <person name="Ivanova N."/>
            <person name="Ovchinnikova G."/>
            <person name="Brumm P."/>
            <person name="Mead D."/>
            <person name="Woyke T."/>
        </authorList>
    </citation>
    <scope>NUCLEOTIDE SEQUENCE [LARGE SCALE GENOMIC DNA]</scope>
    <source>
        <strain evidence="1">Y4.1MC1</strain>
    </source>
</reference>
<organism evidence="1">
    <name type="scientific">Geobacillus sp. (strain Y4.1MC1)</name>
    <dbReference type="NCBI Taxonomy" id="581103"/>
    <lineage>
        <taxon>Bacteria</taxon>
        <taxon>Bacillati</taxon>
        <taxon>Bacillota</taxon>
        <taxon>Bacilli</taxon>
        <taxon>Bacillales</taxon>
        <taxon>Anoxybacillaceae</taxon>
        <taxon>Geobacillus</taxon>
    </lineage>
</organism>